<keyword evidence="2" id="KW-1185">Reference proteome</keyword>
<protein>
    <submittedName>
        <fullName evidence="1">Uncharacterized protein</fullName>
    </submittedName>
</protein>
<name>A0ABV9SUV8_9BACT</name>
<gene>
    <name evidence="1" type="ORF">ACFPFU_00160</name>
</gene>
<evidence type="ECO:0000313" key="1">
    <source>
        <dbReference type="EMBL" id="MFC4870080.1"/>
    </source>
</evidence>
<dbReference type="EMBL" id="JBHSJJ010000001">
    <property type="protein sequence ID" value="MFC4870080.1"/>
    <property type="molecule type" value="Genomic_DNA"/>
</dbReference>
<sequence length="77" mass="9115">MTKSSTQNDLIRYIYQEMTEYENEQFVHAMQKNPVLMQEYIDMLGTIDHLDRLILNPSEKIVRAIKRKAQSKGLEKV</sequence>
<accession>A0ABV9SUV8</accession>
<dbReference type="RefSeq" id="WP_377060310.1">
    <property type="nucleotide sequence ID" value="NZ_JBHSJJ010000001.1"/>
</dbReference>
<reference evidence="2" key="1">
    <citation type="journal article" date="2019" name="Int. J. Syst. Evol. Microbiol.">
        <title>The Global Catalogue of Microorganisms (GCM) 10K type strain sequencing project: providing services to taxonomists for standard genome sequencing and annotation.</title>
        <authorList>
            <consortium name="The Broad Institute Genomics Platform"/>
            <consortium name="The Broad Institute Genome Sequencing Center for Infectious Disease"/>
            <person name="Wu L."/>
            <person name="Ma J."/>
        </authorList>
    </citation>
    <scope>NUCLEOTIDE SEQUENCE [LARGE SCALE GENOMIC DNA]</scope>
    <source>
        <strain evidence="2">CGMCC 4.7466</strain>
    </source>
</reference>
<comment type="caution">
    <text evidence="1">The sequence shown here is derived from an EMBL/GenBank/DDBJ whole genome shotgun (WGS) entry which is preliminary data.</text>
</comment>
<organism evidence="1 2">
    <name type="scientific">Negadavirga shengliensis</name>
    <dbReference type="NCBI Taxonomy" id="1389218"/>
    <lineage>
        <taxon>Bacteria</taxon>
        <taxon>Pseudomonadati</taxon>
        <taxon>Bacteroidota</taxon>
        <taxon>Cytophagia</taxon>
        <taxon>Cytophagales</taxon>
        <taxon>Cyclobacteriaceae</taxon>
        <taxon>Negadavirga</taxon>
    </lineage>
</organism>
<evidence type="ECO:0000313" key="2">
    <source>
        <dbReference type="Proteomes" id="UP001595818"/>
    </source>
</evidence>
<dbReference type="Proteomes" id="UP001595818">
    <property type="component" value="Unassembled WGS sequence"/>
</dbReference>
<proteinExistence type="predicted"/>